<evidence type="ECO:0008006" key="4">
    <source>
        <dbReference type="Google" id="ProtNLM"/>
    </source>
</evidence>
<dbReference type="STRING" id="1245469.S58_16080"/>
<dbReference type="SUPFAM" id="SSF56935">
    <property type="entry name" value="Porins"/>
    <property type="match status" value="1"/>
</dbReference>
<dbReference type="AlphaFoldDB" id="M4Z434"/>
<feature type="region of interest" description="Disordered" evidence="1">
    <location>
        <begin position="19"/>
        <end position="100"/>
    </location>
</feature>
<accession>M4Z434</accession>
<protein>
    <recommendedName>
        <fullName evidence="4">Porin</fullName>
    </recommendedName>
</protein>
<evidence type="ECO:0000256" key="1">
    <source>
        <dbReference type="SAM" id="MobiDB-lite"/>
    </source>
</evidence>
<keyword evidence="3" id="KW-1185">Reference proteome</keyword>
<sequence length="538" mass="58082">MAKLDAMEHRINTLQVELKDAKAKKTTGSVGQSASLASRRTADAAALADVKGTQTGPAKASDNAQSASRPVSNAMASADPKDTRASGAKTSDGAEQSSPISRLAAAFADSDPKPRFMPAADLKAPPARPGGDLFGVAPSPVPGMKIGMYGEIKLGSFQNPAANGQWQNGFDMARLVLLPTYQVNDSITFNAELEWEHGGTAFDNDDKLHGAVEVEQAFFDIKFSDYFTLRSPGVDLIPISFTNLYHEPTLFYSVQRPELANGLIPTTWYAPSAGFHGKIVDGLNYQFQVSQSVEDFGDDFDHRGDNGHIIPGGYAGGISGSEALALSKAPIGDYRQLSNQLAYTLRLSYTPSFLPGFAGSSAIYYSPDVTPRGAYATNPDGTETPLGKNAMTIFNTEARYRVPNTGLELRGEYAYVHFSNPENLRANNDLDDTNNVGKSMWGYSGEIAYHFRAPNDYDIVPFYRYTRQNFQTSGMLGSDITNGLNNMTGSGDMTFHDVGLAVFPNPSLVYKLNYTKVIDHSAAGAMSDRIVAGVGWLW</sequence>
<feature type="compositionally biased region" description="Polar residues" evidence="1">
    <location>
        <begin position="52"/>
        <end position="75"/>
    </location>
</feature>
<dbReference type="KEGG" id="aol:S58_16080"/>
<dbReference type="EMBL" id="AP012603">
    <property type="protein sequence ID" value="BAM87616.1"/>
    <property type="molecule type" value="Genomic_DNA"/>
</dbReference>
<dbReference type="Gene3D" id="2.40.160.10">
    <property type="entry name" value="Porin"/>
    <property type="match status" value="1"/>
</dbReference>
<evidence type="ECO:0000313" key="3">
    <source>
        <dbReference type="Proteomes" id="UP000011841"/>
    </source>
</evidence>
<dbReference type="Proteomes" id="UP000011841">
    <property type="component" value="Chromosome"/>
</dbReference>
<reference evidence="2 3" key="1">
    <citation type="journal article" date="2013" name="Appl. Environ. Microbiol.">
        <title>Genome analysis suggests that the soil oligotrophic bacterium Agromonas oligotrophica (Bradyrhizobium oligotrophicum) is a nitrogen-fixing symbiont of Aeschynomene indica.</title>
        <authorList>
            <person name="Okubo T."/>
            <person name="Fukushima S."/>
            <person name="Itakura M."/>
            <person name="Oshima K."/>
            <person name="Longtonglang A."/>
            <person name="Teaumroong N."/>
            <person name="Mitsui H."/>
            <person name="Hattori M."/>
            <person name="Hattori R."/>
            <person name="Hattori T."/>
            <person name="Minamisawa K."/>
        </authorList>
    </citation>
    <scope>NUCLEOTIDE SEQUENCE [LARGE SCALE GENOMIC DNA]</scope>
    <source>
        <strain evidence="2 3">S58</strain>
    </source>
</reference>
<name>M4Z434_9BRAD</name>
<proteinExistence type="predicted"/>
<dbReference type="GeneID" id="301815546"/>
<dbReference type="HOGENOM" id="CLU_505953_0_0_5"/>
<dbReference type="eggNOG" id="COG3170">
    <property type="taxonomic scope" value="Bacteria"/>
</dbReference>
<feature type="compositionally biased region" description="Low complexity" evidence="1">
    <location>
        <begin position="34"/>
        <end position="49"/>
    </location>
</feature>
<gene>
    <name evidence="2" type="ORF">S58_16080</name>
</gene>
<dbReference type="InterPro" id="IPR023614">
    <property type="entry name" value="Porin_dom_sf"/>
</dbReference>
<dbReference type="PATRIC" id="fig|1245469.3.peg.1650"/>
<organism evidence="2 3">
    <name type="scientific">Bradyrhizobium oligotrophicum S58</name>
    <dbReference type="NCBI Taxonomy" id="1245469"/>
    <lineage>
        <taxon>Bacteria</taxon>
        <taxon>Pseudomonadati</taxon>
        <taxon>Pseudomonadota</taxon>
        <taxon>Alphaproteobacteria</taxon>
        <taxon>Hyphomicrobiales</taxon>
        <taxon>Nitrobacteraceae</taxon>
        <taxon>Bradyrhizobium</taxon>
    </lineage>
</organism>
<dbReference type="RefSeq" id="WP_015664745.1">
    <property type="nucleotide sequence ID" value="NC_020453.1"/>
</dbReference>
<evidence type="ECO:0000313" key="2">
    <source>
        <dbReference type="EMBL" id="BAM87616.1"/>
    </source>
</evidence>